<protein>
    <submittedName>
        <fullName evidence="1">Uncharacterized protein</fullName>
    </submittedName>
</protein>
<comment type="caution">
    <text evidence="1">The sequence shown here is derived from an EMBL/GenBank/DDBJ whole genome shotgun (WGS) entry which is preliminary data.</text>
</comment>
<reference evidence="1 2" key="1">
    <citation type="submission" date="2020-02" db="EMBL/GenBank/DDBJ databases">
        <title>A chromosome-scale genome assembly of the black bullhead catfish (Ameiurus melas).</title>
        <authorList>
            <person name="Wen M."/>
            <person name="Zham M."/>
            <person name="Cabau C."/>
            <person name="Klopp C."/>
            <person name="Donnadieu C."/>
            <person name="Roques C."/>
            <person name="Bouchez O."/>
            <person name="Lampietro C."/>
            <person name="Jouanno E."/>
            <person name="Herpin A."/>
            <person name="Louis A."/>
            <person name="Berthelot C."/>
            <person name="Parey E."/>
            <person name="Roest-Crollius H."/>
            <person name="Braasch I."/>
            <person name="Postlethwait J."/>
            <person name="Robinson-Rechavi M."/>
            <person name="Echchiki A."/>
            <person name="Begum T."/>
            <person name="Montfort J."/>
            <person name="Schartl M."/>
            <person name="Bobe J."/>
            <person name="Guiguen Y."/>
        </authorList>
    </citation>
    <scope>NUCLEOTIDE SEQUENCE [LARGE SCALE GENOMIC DNA]</scope>
    <source>
        <strain evidence="1">M_S1</strain>
        <tissue evidence="1">Blood</tissue>
    </source>
</reference>
<name>A0A7J5ZP66_AMEME</name>
<gene>
    <name evidence="1" type="ORF">AMELA_G00263190</name>
</gene>
<accession>A0A7J5ZP66</accession>
<dbReference type="AlphaFoldDB" id="A0A7J5ZP66"/>
<keyword evidence="2" id="KW-1185">Reference proteome</keyword>
<sequence length="72" mass="8251">MKVTNTEPKFHSAVSTRRIFITDQVSWQHSSSGKNRRARGEVTGLLSLPLANRFHSRRCFPHASQEAFLNVR</sequence>
<dbReference type="EMBL" id="JAAGNN010000025">
    <property type="protein sequence ID" value="KAF4072454.1"/>
    <property type="molecule type" value="Genomic_DNA"/>
</dbReference>
<organism evidence="1 2">
    <name type="scientific">Ameiurus melas</name>
    <name type="common">Black bullhead</name>
    <name type="synonym">Silurus melas</name>
    <dbReference type="NCBI Taxonomy" id="219545"/>
    <lineage>
        <taxon>Eukaryota</taxon>
        <taxon>Metazoa</taxon>
        <taxon>Chordata</taxon>
        <taxon>Craniata</taxon>
        <taxon>Vertebrata</taxon>
        <taxon>Euteleostomi</taxon>
        <taxon>Actinopterygii</taxon>
        <taxon>Neopterygii</taxon>
        <taxon>Teleostei</taxon>
        <taxon>Ostariophysi</taxon>
        <taxon>Siluriformes</taxon>
        <taxon>Ictaluridae</taxon>
        <taxon>Ameiurus</taxon>
    </lineage>
</organism>
<evidence type="ECO:0000313" key="2">
    <source>
        <dbReference type="Proteomes" id="UP000593565"/>
    </source>
</evidence>
<proteinExistence type="predicted"/>
<dbReference type="Proteomes" id="UP000593565">
    <property type="component" value="Unassembled WGS sequence"/>
</dbReference>
<evidence type="ECO:0000313" key="1">
    <source>
        <dbReference type="EMBL" id="KAF4072454.1"/>
    </source>
</evidence>